<evidence type="ECO:0000313" key="2">
    <source>
        <dbReference type="EMBL" id="RLN39708.1"/>
    </source>
</evidence>
<dbReference type="PANTHER" id="PTHR48079">
    <property type="entry name" value="PROTEIN YEEZ"/>
    <property type="match status" value="1"/>
</dbReference>
<dbReference type="Proteomes" id="UP000275267">
    <property type="component" value="Unassembled WGS sequence"/>
</dbReference>
<accession>A0A3L6TKJ2</accession>
<dbReference type="STRING" id="4540.A0A3L6TKJ2"/>
<dbReference type="OrthoDB" id="2735536at2759"/>
<dbReference type="PANTHER" id="PTHR48079:SF6">
    <property type="entry name" value="NAD(P)-BINDING DOMAIN-CONTAINING PROTEIN-RELATED"/>
    <property type="match status" value="1"/>
</dbReference>
<comment type="caution">
    <text evidence="2">The sequence shown here is derived from an EMBL/GenBank/DDBJ whole genome shotgun (WGS) entry which is preliminary data.</text>
</comment>
<sequence length="244" mass="24932">MKVLVTAATGFMGGLLCAALVGAGEHGLRAFVLRGLDASGLPPAFEVAYGDVTDVESLVAVSHAAAAVEPWRANPSVFHTVHAGGLKNVLKAAHRTPTGKKIVYTSSYLAIGPTDGYVADETQHAWLGCEAPVLAAGSTSRWWSDPLRAFPDLTPPASAWPRETRCVSAAGKVEHHGVSPLPAAGAAPRPCRWAVDGSGSTAAGSGSTPGLEALAQIDAGATARLGAVRDCDAEEGDALCQSCR</sequence>
<evidence type="ECO:0000259" key="1">
    <source>
        <dbReference type="Pfam" id="PF01370"/>
    </source>
</evidence>
<organism evidence="2 3">
    <name type="scientific">Panicum miliaceum</name>
    <name type="common">Proso millet</name>
    <name type="synonym">Broomcorn millet</name>
    <dbReference type="NCBI Taxonomy" id="4540"/>
    <lineage>
        <taxon>Eukaryota</taxon>
        <taxon>Viridiplantae</taxon>
        <taxon>Streptophyta</taxon>
        <taxon>Embryophyta</taxon>
        <taxon>Tracheophyta</taxon>
        <taxon>Spermatophyta</taxon>
        <taxon>Magnoliopsida</taxon>
        <taxon>Liliopsida</taxon>
        <taxon>Poales</taxon>
        <taxon>Poaceae</taxon>
        <taxon>PACMAD clade</taxon>
        <taxon>Panicoideae</taxon>
        <taxon>Panicodae</taxon>
        <taxon>Paniceae</taxon>
        <taxon>Panicinae</taxon>
        <taxon>Panicum</taxon>
        <taxon>Panicum sect. Panicum</taxon>
    </lineage>
</organism>
<dbReference type="AlphaFoldDB" id="A0A3L6TKJ2"/>
<dbReference type="GO" id="GO:0004029">
    <property type="term" value="F:aldehyde dehydrogenase (NAD+) activity"/>
    <property type="evidence" value="ECO:0007669"/>
    <property type="project" value="TreeGrafter"/>
</dbReference>
<dbReference type="Gene3D" id="3.40.50.720">
    <property type="entry name" value="NAD(P)-binding Rossmann-like Domain"/>
    <property type="match status" value="1"/>
</dbReference>
<dbReference type="SUPFAM" id="SSF51735">
    <property type="entry name" value="NAD(P)-binding Rossmann-fold domains"/>
    <property type="match status" value="1"/>
</dbReference>
<dbReference type="InterPro" id="IPR001509">
    <property type="entry name" value="Epimerase_deHydtase"/>
</dbReference>
<dbReference type="InterPro" id="IPR036291">
    <property type="entry name" value="NAD(P)-bd_dom_sf"/>
</dbReference>
<evidence type="ECO:0000313" key="3">
    <source>
        <dbReference type="Proteomes" id="UP000275267"/>
    </source>
</evidence>
<dbReference type="GO" id="GO:0005737">
    <property type="term" value="C:cytoplasm"/>
    <property type="evidence" value="ECO:0007669"/>
    <property type="project" value="TreeGrafter"/>
</dbReference>
<proteinExistence type="predicted"/>
<name>A0A3L6TKJ2_PANMI</name>
<feature type="domain" description="NAD-dependent epimerase/dehydratase" evidence="1">
    <location>
        <begin position="3"/>
        <end position="116"/>
    </location>
</feature>
<protein>
    <submittedName>
        <fullName evidence="2">Dihydroflavonol-4-reductase</fullName>
    </submittedName>
</protein>
<dbReference type="Pfam" id="PF01370">
    <property type="entry name" value="Epimerase"/>
    <property type="match status" value="1"/>
</dbReference>
<gene>
    <name evidence="2" type="ORF">C2845_PM01G05370</name>
</gene>
<dbReference type="InterPro" id="IPR051783">
    <property type="entry name" value="NAD(P)-dependent_oxidoreduct"/>
</dbReference>
<keyword evidence="3" id="KW-1185">Reference proteome</keyword>
<dbReference type="EMBL" id="PQIB02000001">
    <property type="protein sequence ID" value="RLN39708.1"/>
    <property type="molecule type" value="Genomic_DNA"/>
</dbReference>
<reference evidence="3" key="1">
    <citation type="journal article" date="2019" name="Nat. Commun.">
        <title>The genome of broomcorn millet.</title>
        <authorList>
            <person name="Zou C."/>
            <person name="Miki D."/>
            <person name="Li D."/>
            <person name="Tang Q."/>
            <person name="Xiao L."/>
            <person name="Rajput S."/>
            <person name="Deng P."/>
            <person name="Jia W."/>
            <person name="Huang R."/>
            <person name="Zhang M."/>
            <person name="Sun Y."/>
            <person name="Hu J."/>
            <person name="Fu X."/>
            <person name="Schnable P.S."/>
            <person name="Li F."/>
            <person name="Zhang H."/>
            <person name="Feng B."/>
            <person name="Zhu X."/>
            <person name="Liu R."/>
            <person name="Schnable J.C."/>
            <person name="Zhu J.-K."/>
            <person name="Zhang H."/>
        </authorList>
    </citation>
    <scope>NUCLEOTIDE SEQUENCE [LARGE SCALE GENOMIC DNA]</scope>
</reference>